<dbReference type="GO" id="GO:0006900">
    <property type="term" value="P:vesicle budding from membrane"/>
    <property type="evidence" value="ECO:0007669"/>
    <property type="project" value="TreeGrafter"/>
</dbReference>
<keyword evidence="3" id="KW-0967">Endosome</keyword>
<protein>
    <recommendedName>
        <fullName evidence="4">Vacuolar-sorting protein SNF7</fullName>
    </recommendedName>
    <alternativeName>
        <fullName evidence="5">Vacuolar protein-sorting-associated protein 32</fullName>
    </alternativeName>
</protein>
<dbReference type="GO" id="GO:0032511">
    <property type="term" value="P:late endosome to vacuole transport via multivesicular body sorting pathway"/>
    <property type="evidence" value="ECO:0007669"/>
    <property type="project" value="TreeGrafter"/>
</dbReference>
<comment type="subcellular location">
    <subcellularLocation>
        <location evidence="1">Endosome</location>
    </subcellularLocation>
</comment>
<evidence type="ECO:0000256" key="3">
    <source>
        <dbReference type="ARBA" id="ARBA00022753"/>
    </source>
</evidence>
<feature type="compositionally biased region" description="Low complexity" evidence="6">
    <location>
        <begin position="187"/>
        <end position="213"/>
    </location>
</feature>
<comment type="caution">
    <text evidence="7">The sequence shown here is derived from an EMBL/GenBank/DDBJ whole genome shotgun (WGS) entry which is preliminary data.</text>
</comment>
<dbReference type="OrthoDB" id="5592979at2759"/>
<dbReference type="Gene3D" id="1.10.287.1060">
    <property type="entry name" value="ESAT-6-like"/>
    <property type="match status" value="1"/>
</dbReference>
<dbReference type="PANTHER" id="PTHR22761">
    <property type="entry name" value="CHARGED MULTIVESICULAR BODY PROTEIN"/>
    <property type="match status" value="1"/>
</dbReference>
<proteinExistence type="inferred from homology"/>
<dbReference type="Proteomes" id="UP001140172">
    <property type="component" value="Unassembled WGS sequence"/>
</dbReference>
<evidence type="ECO:0000256" key="6">
    <source>
        <dbReference type="SAM" id="MobiDB-lite"/>
    </source>
</evidence>
<evidence type="ECO:0000256" key="2">
    <source>
        <dbReference type="ARBA" id="ARBA00006190"/>
    </source>
</evidence>
<dbReference type="Pfam" id="PF03357">
    <property type="entry name" value="Snf7"/>
    <property type="match status" value="1"/>
</dbReference>
<name>A0A9W8H4P3_9FUNG</name>
<organism evidence="7 8">
    <name type="scientific">Coemansia interrupta</name>
    <dbReference type="NCBI Taxonomy" id="1126814"/>
    <lineage>
        <taxon>Eukaryota</taxon>
        <taxon>Fungi</taxon>
        <taxon>Fungi incertae sedis</taxon>
        <taxon>Zoopagomycota</taxon>
        <taxon>Kickxellomycotina</taxon>
        <taxon>Kickxellomycetes</taxon>
        <taxon>Kickxellales</taxon>
        <taxon>Kickxellaceae</taxon>
        <taxon>Coemansia</taxon>
    </lineage>
</organism>
<dbReference type="GO" id="GO:0005771">
    <property type="term" value="C:multivesicular body"/>
    <property type="evidence" value="ECO:0007669"/>
    <property type="project" value="TreeGrafter"/>
</dbReference>
<evidence type="ECO:0000256" key="5">
    <source>
        <dbReference type="ARBA" id="ARBA00042586"/>
    </source>
</evidence>
<reference evidence="7" key="1">
    <citation type="submission" date="2022-07" db="EMBL/GenBank/DDBJ databases">
        <title>Phylogenomic reconstructions and comparative analyses of Kickxellomycotina fungi.</title>
        <authorList>
            <person name="Reynolds N.K."/>
            <person name="Stajich J.E."/>
            <person name="Barry K."/>
            <person name="Grigoriev I.V."/>
            <person name="Crous P."/>
            <person name="Smith M.E."/>
        </authorList>
    </citation>
    <scope>NUCLEOTIDE SEQUENCE</scope>
    <source>
        <strain evidence="7">BCRC 34489</strain>
    </source>
</reference>
<dbReference type="EMBL" id="JANBUM010000480">
    <property type="protein sequence ID" value="KAJ2776599.1"/>
    <property type="molecule type" value="Genomic_DNA"/>
</dbReference>
<accession>A0A9W8H4P3</accession>
<feature type="compositionally biased region" description="Acidic residues" evidence="6">
    <location>
        <begin position="214"/>
        <end position="224"/>
    </location>
</feature>
<dbReference type="GO" id="GO:0000815">
    <property type="term" value="C:ESCRT III complex"/>
    <property type="evidence" value="ECO:0007669"/>
    <property type="project" value="TreeGrafter"/>
</dbReference>
<dbReference type="GO" id="GO:0009898">
    <property type="term" value="C:cytoplasmic side of plasma membrane"/>
    <property type="evidence" value="ECO:0007669"/>
    <property type="project" value="TreeGrafter"/>
</dbReference>
<dbReference type="PANTHER" id="PTHR22761:SF10">
    <property type="entry name" value="GH13992P"/>
    <property type="match status" value="1"/>
</dbReference>
<dbReference type="Gene3D" id="6.10.250.1710">
    <property type="match status" value="1"/>
</dbReference>
<feature type="compositionally biased region" description="Basic and acidic residues" evidence="6">
    <location>
        <begin position="225"/>
        <end position="235"/>
    </location>
</feature>
<keyword evidence="8" id="KW-1185">Reference proteome</keyword>
<evidence type="ECO:0000256" key="4">
    <source>
        <dbReference type="ARBA" id="ARBA00040017"/>
    </source>
</evidence>
<dbReference type="AlphaFoldDB" id="A0A9W8H4P3"/>
<comment type="similarity">
    <text evidence="2">Belongs to the SNF7 family.</text>
</comment>
<evidence type="ECO:0000256" key="1">
    <source>
        <dbReference type="ARBA" id="ARBA00004177"/>
    </source>
</evidence>
<sequence length="235" mass="26052">MKLFFGGSKAKTTPKDAIITLRENLSMLEKRETHLQAKIDNETRIAQANVSRNKQAALAALKRRKMLEAQLEKLSGSRLTLEAQVMTIEGANVNLEMMKAMEKGNEAMKQIHKDLDIDKVDATMDEIREQMDLANGISEAISQPQLFGVDMDEDELAAELEGLEQEELDKQLLNAERAPVALPRVPAGAQPAVAQAQAQQQQRQAQARKAAASDAEDEDEDAELAELRESMRMEA</sequence>
<dbReference type="InterPro" id="IPR005024">
    <property type="entry name" value="Snf7_fam"/>
</dbReference>
<evidence type="ECO:0000313" key="7">
    <source>
        <dbReference type="EMBL" id="KAJ2776599.1"/>
    </source>
</evidence>
<gene>
    <name evidence="7" type="primary">SNF7</name>
    <name evidence="7" type="ORF">GGI15_004797</name>
</gene>
<feature type="region of interest" description="Disordered" evidence="6">
    <location>
        <begin position="184"/>
        <end position="235"/>
    </location>
</feature>
<evidence type="ECO:0000313" key="8">
    <source>
        <dbReference type="Proteomes" id="UP001140172"/>
    </source>
</evidence>